<dbReference type="GO" id="GO:0016491">
    <property type="term" value="F:oxidoreductase activity"/>
    <property type="evidence" value="ECO:0007669"/>
    <property type="project" value="UniProtKB-KW"/>
</dbReference>
<dbReference type="CDD" id="cd05374">
    <property type="entry name" value="17beta-HSD-like_SDR_c"/>
    <property type="match status" value="1"/>
</dbReference>
<gene>
    <name evidence="4" type="ORF">DL1_15340</name>
</gene>
<comment type="similarity">
    <text evidence="1 3">Belongs to the short-chain dehydrogenases/reductases (SDR) family.</text>
</comment>
<protein>
    <submittedName>
        <fullName evidence="4">Oxidoreductase</fullName>
    </submittedName>
</protein>
<evidence type="ECO:0000313" key="4">
    <source>
        <dbReference type="EMBL" id="KEP70488.1"/>
    </source>
</evidence>
<dbReference type="PRINTS" id="PR00080">
    <property type="entry name" value="SDRFAMILY"/>
</dbReference>
<dbReference type="STRING" id="1185766.SAMN05216224_102363"/>
<keyword evidence="2" id="KW-0560">Oxidoreductase</keyword>
<dbReference type="InterPro" id="IPR020904">
    <property type="entry name" value="Sc_DH/Rdtase_CS"/>
</dbReference>
<reference evidence="4 5" key="1">
    <citation type="submission" date="2014-03" db="EMBL/GenBank/DDBJ databases">
        <title>The draft genome sequence of Thioclava dalianensis DLFJ1-1.</title>
        <authorList>
            <person name="Lai Q."/>
            <person name="Shao Z."/>
        </authorList>
    </citation>
    <scope>NUCLEOTIDE SEQUENCE [LARGE SCALE GENOMIC DNA]</scope>
    <source>
        <strain evidence="4 5">DLFJ1-1</strain>
    </source>
</reference>
<evidence type="ECO:0000256" key="3">
    <source>
        <dbReference type="RuleBase" id="RU000363"/>
    </source>
</evidence>
<dbReference type="Gene3D" id="3.40.50.720">
    <property type="entry name" value="NAD(P)-binding Rossmann-like Domain"/>
    <property type="match status" value="1"/>
</dbReference>
<dbReference type="RefSeq" id="WP_038063677.1">
    <property type="nucleotide sequence ID" value="NZ_FOVB01000002.1"/>
</dbReference>
<dbReference type="PANTHER" id="PTHR44169:SF6">
    <property type="entry name" value="NADPH-DEPENDENT 1-ACYLDIHYDROXYACETONE PHOSPHATE REDUCTASE"/>
    <property type="match status" value="1"/>
</dbReference>
<dbReference type="PROSITE" id="PS00061">
    <property type="entry name" value="ADH_SHORT"/>
    <property type="match status" value="1"/>
</dbReference>
<dbReference type="InterPro" id="IPR036291">
    <property type="entry name" value="NAD(P)-bd_dom_sf"/>
</dbReference>
<dbReference type="PANTHER" id="PTHR44169">
    <property type="entry name" value="NADPH-DEPENDENT 1-ACYLDIHYDROXYACETONE PHOSPHATE REDUCTASE"/>
    <property type="match status" value="1"/>
</dbReference>
<comment type="caution">
    <text evidence="4">The sequence shown here is derived from an EMBL/GenBank/DDBJ whole genome shotgun (WGS) entry which is preliminary data.</text>
</comment>
<accession>A0A074TNB8</accession>
<proteinExistence type="inferred from homology"/>
<dbReference type="PRINTS" id="PR00081">
    <property type="entry name" value="GDHRDH"/>
</dbReference>
<evidence type="ECO:0000256" key="2">
    <source>
        <dbReference type="ARBA" id="ARBA00023002"/>
    </source>
</evidence>
<sequence length="279" mass="30452">MAKTILITGCSSGIGYDAAHGLKAAGWNVLATCRSPDDCDRLRGEGLISFPLDVTDPASIEAGFAEALSHGNGRLDALYNNAAFACPGAAEDIPPGALREIFETNLFGLHDLTTRAIKVMRKQGENGEGRILQCSSVLGLVGMQWRGAYVATKFALEGLSDVLRIEMRDTGIKIILIEPGPITSKIRANSIPPFEKWVNWQRSARRAQYETSLLKRLYEPRESPDRFELPASAVTKAILKALEAPNPKPRYPVTTPTHLMGIARRILPGRALDWMISKG</sequence>
<dbReference type="Proteomes" id="UP000027725">
    <property type="component" value="Unassembled WGS sequence"/>
</dbReference>
<dbReference type="InterPro" id="IPR002347">
    <property type="entry name" value="SDR_fam"/>
</dbReference>
<dbReference type="Pfam" id="PF00106">
    <property type="entry name" value="adh_short"/>
    <property type="match status" value="1"/>
</dbReference>
<dbReference type="OrthoDB" id="9793825at2"/>
<dbReference type="eggNOG" id="COG1028">
    <property type="taxonomic scope" value="Bacteria"/>
</dbReference>
<name>A0A074TNB8_9RHOB</name>
<evidence type="ECO:0000313" key="5">
    <source>
        <dbReference type="Proteomes" id="UP000027725"/>
    </source>
</evidence>
<keyword evidence="5" id="KW-1185">Reference proteome</keyword>
<dbReference type="SUPFAM" id="SSF51735">
    <property type="entry name" value="NAD(P)-binding Rossmann-fold domains"/>
    <property type="match status" value="1"/>
</dbReference>
<organism evidence="4 5">
    <name type="scientific">Thioclava dalianensis</name>
    <dbReference type="NCBI Taxonomy" id="1185766"/>
    <lineage>
        <taxon>Bacteria</taxon>
        <taxon>Pseudomonadati</taxon>
        <taxon>Pseudomonadota</taxon>
        <taxon>Alphaproteobacteria</taxon>
        <taxon>Rhodobacterales</taxon>
        <taxon>Paracoccaceae</taxon>
        <taxon>Thioclava</taxon>
    </lineage>
</organism>
<dbReference type="AlphaFoldDB" id="A0A074TNB8"/>
<evidence type="ECO:0000256" key="1">
    <source>
        <dbReference type="ARBA" id="ARBA00006484"/>
    </source>
</evidence>
<dbReference type="EMBL" id="JHEH01000005">
    <property type="protein sequence ID" value="KEP70488.1"/>
    <property type="molecule type" value="Genomic_DNA"/>
</dbReference>